<evidence type="ECO:0000313" key="3">
    <source>
        <dbReference type="Proteomes" id="UP000027120"/>
    </source>
</evidence>
<dbReference type="STRING" id="2711.A0A067DT37"/>
<proteinExistence type="predicted"/>
<accession>A0A067DT37</accession>
<name>A0A067DT37_CITSI</name>
<reference evidence="2 3" key="1">
    <citation type="submission" date="2014-04" db="EMBL/GenBank/DDBJ databases">
        <authorList>
            <consortium name="International Citrus Genome Consortium"/>
            <person name="Gmitter F."/>
            <person name="Chen C."/>
            <person name="Farmerie W."/>
            <person name="Harkins T."/>
            <person name="Desany B."/>
            <person name="Mohiuddin M."/>
            <person name="Kodira C."/>
            <person name="Borodovsky M."/>
            <person name="Lomsadze A."/>
            <person name="Burns P."/>
            <person name="Jenkins J."/>
            <person name="Prochnik S."/>
            <person name="Shu S."/>
            <person name="Chapman J."/>
            <person name="Pitluck S."/>
            <person name="Schmutz J."/>
            <person name="Rokhsar D."/>
        </authorList>
    </citation>
    <scope>NUCLEOTIDE SEQUENCE</scope>
</reference>
<protein>
    <submittedName>
        <fullName evidence="2">Uncharacterized protein</fullName>
    </submittedName>
</protein>
<feature type="region of interest" description="Disordered" evidence="1">
    <location>
        <begin position="80"/>
        <end position="106"/>
    </location>
</feature>
<feature type="compositionally biased region" description="Polar residues" evidence="1">
    <location>
        <begin position="80"/>
        <end position="98"/>
    </location>
</feature>
<dbReference type="Proteomes" id="UP000027120">
    <property type="component" value="Unassembled WGS sequence"/>
</dbReference>
<dbReference type="PaxDb" id="2711-XP_006482795.1"/>
<dbReference type="KEGG" id="cit:102620470"/>
<sequence>MGSESSDPSPRKRHFDITMSKRTRKQPLNFELVEDSYHIPLKVKDASDEQGKGEVDGGHENINIDHKSLKQLIINGNENLPKVNTATGEESRGGSRNSLGEHFTEEEKQLQHQLVNKQQQNSMQGVKLKGMVNRYVKVLSHLIKVRRIGSRNKMPPLRLTM</sequence>
<keyword evidence="3" id="KW-1185">Reference proteome</keyword>
<dbReference type="AlphaFoldDB" id="A0A067DT37"/>
<organism evidence="2 3">
    <name type="scientific">Citrus sinensis</name>
    <name type="common">Sweet orange</name>
    <name type="synonym">Citrus aurantium var. sinensis</name>
    <dbReference type="NCBI Taxonomy" id="2711"/>
    <lineage>
        <taxon>Eukaryota</taxon>
        <taxon>Viridiplantae</taxon>
        <taxon>Streptophyta</taxon>
        <taxon>Embryophyta</taxon>
        <taxon>Tracheophyta</taxon>
        <taxon>Spermatophyta</taxon>
        <taxon>Magnoliopsida</taxon>
        <taxon>eudicotyledons</taxon>
        <taxon>Gunneridae</taxon>
        <taxon>Pentapetalae</taxon>
        <taxon>rosids</taxon>
        <taxon>malvids</taxon>
        <taxon>Sapindales</taxon>
        <taxon>Rutaceae</taxon>
        <taxon>Aurantioideae</taxon>
        <taxon>Citrus</taxon>
    </lineage>
</organism>
<dbReference type="OrthoDB" id="1928482at2759"/>
<gene>
    <name evidence="2" type="ORF">CISIN_1g031326mg</name>
</gene>
<evidence type="ECO:0000313" key="2">
    <source>
        <dbReference type="EMBL" id="KDO46023.1"/>
    </source>
</evidence>
<evidence type="ECO:0000256" key="1">
    <source>
        <dbReference type="SAM" id="MobiDB-lite"/>
    </source>
</evidence>
<feature type="region of interest" description="Disordered" evidence="1">
    <location>
        <begin position="1"/>
        <end position="22"/>
    </location>
</feature>
<dbReference type="eggNOG" id="ENOG502S7GP">
    <property type="taxonomic scope" value="Eukaryota"/>
</dbReference>
<dbReference type="EMBL" id="KK785228">
    <property type="protein sequence ID" value="KDO46023.1"/>
    <property type="molecule type" value="Genomic_DNA"/>
</dbReference>